<evidence type="ECO:0000313" key="3">
    <source>
        <dbReference type="EMBL" id="SET45315.1"/>
    </source>
</evidence>
<accession>A0A1I0EJ01</accession>
<dbReference type="InterPro" id="IPR000253">
    <property type="entry name" value="FHA_dom"/>
</dbReference>
<dbReference type="Pfam" id="PF00498">
    <property type="entry name" value="FHA"/>
    <property type="match status" value="1"/>
</dbReference>
<feature type="compositionally biased region" description="Basic and acidic residues" evidence="1">
    <location>
        <begin position="1"/>
        <end position="19"/>
    </location>
</feature>
<dbReference type="SUPFAM" id="SSF49879">
    <property type="entry name" value="SMAD/FHA domain"/>
    <property type="match status" value="1"/>
</dbReference>
<dbReference type="Gene3D" id="2.60.200.20">
    <property type="match status" value="1"/>
</dbReference>
<organism evidence="3 4">
    <name type="scientific">[Clostridium] aminophilum</name>
    <dbReference type="NCBI Taxonomy" id="1526"/>
    <lineage>
        <taxon>Bacteria</taxon>
        <taxon>Bacillati</taxon>
        <taxon>Bacillota</taxon>
        <taxon>Clostridia</taxon>
        <taxon>Lachnospirales</taxon>
        <taxon>Lachnospiraceae</taxon>
    </lineage>
</organism>
<feature type="non-terminal residue" evidence="3">
    <location>
        <position position="1"/>
    </location>
</feature>
<dbReference type="EMBL" id="FOIL01000019">
    <property type="protein sequence ID" value="SET45315.1"/>
    <property type="molecule type" value="Genomic_DNA"/>
</dbReference>
<proteinExistence type="predicted"/>
<dbReference type="InterPro" id="IPR050923">
    <property type="entry name" value="Cell_Proc_Reg/RNA_Proc"/>
</dbReference>
<name>A0A1I0EJ01_9FIRM</name>
<dbReference type="SMART" id="SM00240">
    <property type="entry name" value="FHA"/>
    <property type="match status" value="1"/>
</dbReference>
<gene>
    <name evidence="3" type="ORF">SAMN04487771_10191</name>
</gene>
<dbReference type="PROSITE" id="PS50006">
    <property type="entry name" value="FHA_DOMAIN"/>
    <property type="match status" value="1"/>
</dbReference>
<sequence length="136" mass="15424">RRKAEAEELARRKEEERRKTAVQVDLGEEKAPQIVSVDGEEKMPPASLVLKNVPYSIDSNPFVIGRESGDLLVPVDYISYEHAKIEYMDASFYVKDLNSTNHTMVNGIRLEPEEMKKIVDGDVITLGKLNFVFRIG</sequence>
<dbReference type="Proteomes" id="UP000199820">
    <property type="component" value="Unassembled WGS sequence"/>
</dbReference>
<evidence type="ECO:0000256" key="1">
    <source>
        <dbReference type="SAM" id="MobiDB-lite"/>
    </source>
</evidence>
<dbReference type="OrthoDB" id="9783862at2"/>
<feature type="domain" description="FHA" evidence="2">
    <location>
        <begin position="62"/>
        <end position="110"/>
    </location>
</feature>
<dbReference type="CDD" id="cd00060">
    <property type="entry name" value="FHA"/>
    <property type="match status" value="1"/>
</dbReference>
<dbReference type="AlphaFoldDB" id="A0A1I0EJ01"/>
<protein>
    <submittedName>
        <fullName evidence="3">FHA domain-containing protein</fullName>
    </submittedName>
</protein>
<dbReference type="RefSeq" id="WP_074649407.1">
    <property type="nucleotide sequence ID" value="NZ_FOIL01000019.1"/>
</dbReference>
<dbReference type="PANTHER" id="PTHR23308">
    <property type="entry name" value="NUCLEAR INHIBITOR OF PROTEIN PHOSPHATASE-1"/>
    <property type="match status" value="1"/>
</dbReference>
<dbReference type="InterPro" id="IPR008984">
    <property type="entry name" value="SMAD_FHA_dom_sf"/>
</dbReference>
<evidence type="ECO:0000313" key="4">
    <source>
        <dbReference type="Proteomes" id="UP000199820"/>
    </source>
</evidence>
<keyword evidence="4" id="KW-1185">Reference proteome</keyword>
<evidence type="ECO:0000259" key="2">
    <source>
        <dbReference type="PROSITE" id="PS50006"/>
    </source>
</evidence>
<reference evidence="4" key="1">
    <citation type="submission" date="2016-10" db="EMBL/GenBank/DDBJ databases">
        <authorList>
            <person name="Varghese N."/>
            <person name="Submissions S."/>
        </authorList>
    </citation>
    <scope>NUCLEOTIDE SEQUENCE [LARGE SCALE GENOMIC DNA]</scope>
    <source>
        <strain evidence="4">KH1P1</strain>
    </source>
</reference>
<feature type="region of interest" description="Disordered" evidence="1">
    <location>
        <begin position="1"/>
        <end position="24"/>
    </location>
</feature>